<evidence type="ECO:0000313" key="1">
    <source>
        <dbReference type="EMBL" id="WXA90050.1"/>
    </source>
</evidence>
<gene>
    <name evidence="1" type="ORF">LZC95_26550</name>
</gene>
<accession>A0ABZ2JZ41</accession>
<sequence length="109" mass="12096">MPQGAPGKAEARWRVHVEKWKTSGLTVREFASQERLSVQSLWAWKGRLLGVTRPVSKPKFVPIVVTSKETKADKSAPFELILRTGHTLRVPAHFDAKALRRLLDAVGGG</sequence>
<keyword evidence="2" id="KW-1185">Reference proteome</keyword>
<dbReference type="RefSeq" id="WP_394840662.1">
    <property type="nucleotide sequence ID" value="NZ_CP089982.1"/>
</dbReference>
<protein>
    <recommendedName>
        <fullName evidence="3">Transposase</fullName>
    </recommendedName>
</protein>
<organism evidence="1 2">
    <name type="scientific">Pendulispora brunnea</name>
    <dbReference type="NCBI Taxonomy" id="2905690"/>
    <lineage>
        <taxon>Bacteria</taxon>
        <taxon>Pseudomonadati</taxon>
        <taxon>Myxococcota</taxon>
        <taxon>Myxococcia</taxon>
        <taxon>Myxococcales</taxon>
        <taxon>Sorangiineae</taxon>
        <taxon>Pendulisporaceae</taxon>
        <taxon>Pendulispora</taxon>
    </lineage>
</organism>
<proteinExistence type="predicted"/>
<evidence type="ECO:0008006" key="3">
    <source>
        <dbReference type="Google" id="ProtNLM"/>
    </source>
</evidence>
<dbReference type="Proteomes" id="UP001379533">
    <property type="component" value="Chromosome"/>
</dbReference>
<dbReference type="NCBIfam" id="NF047593">
    <property type="entry name" value="IS66_ISAeme5_TnpA"/>
    <property type="match status" value="1"/>
</dbReference>
<evidence type="ECO:0000313" key="2">
    <source>
        <dbReference type="Proteomes" id="UP001379533"/>
    </source>
</evidence>
<reference evidence="1 2" key="1">
    <citation type="submission" date="2021-12" db="EMBL/GenBank/DDBJ databases">
        <title>Discovery of the Pendulisporaceae a myxobacterial family with distinct sporulation behavior and unique specialized metabolism.</title>
        <authorList>
            <person name="Garcia R."/>
            <person name="Popoff A."/>
            <person name="Bader C.D."/>
            <person name="Loehr J."/>
            <person name="Walesch S."/>
            <person name="Walt C."/>
            <person name="Boldt J."/>
            <person name="Bunk B."/>
            <person name="Haeckl F.J.F.P.J."/>
            <person name="Gunesch A.P."/>
            <person name="Birkelbach J."/>
            <person name="Nuebel U."/>
            <person name="Pietschmann T."/>
            <person name="Bach T."/>
            <person name="Mueller R."/>
        </authorList>
    </citation>
    <scope>NUCLEOTIDE SEQUENCE [LARGE SCALE GENOMIC DNA]</scope>
    <source>
        <strain evidence="1 2">MSr12523</strain>
    </source>
</reference>
<name>A0ABZ2JZ41_9BACT</name>
<dbReference type="EMBL" id="CP089982">
    <property type="protein sequence ID" value="WXA90050.1"/>
    <property type="molecule type" value="Genomic_DNA"/>
</dbReference>